<proteinExistence type="predicted"/>
<dbReference type="EMBL" id="BK016133">
    <property type="protein sequence ID" value="DAF97390.1"/>
    <property type="molecule type" value="Genomic_DNA"/>
</dbReference>
<name>A0A8S5USN9_9CAUD</name>
<protein>
    <submittedName>
        <fullName evidence="2">Capsid assembly protein</fullName>
    </submittedName>
</protein>
<evidence type="ECO:0000256" key="1">
    <source>
        <dbReference type="SAM" id="MobiDB-lite"/>
    </source>
</evidence>
<accession>A0A8S5USN9</accession>
<feature type="region of interest" description="Disordered" evidence="1">
    <location>
        <begin position="927"/>
        <end position="995"/>
    </location>
</feature>
<reference evidence="2" key="1">
    <citation type="journal article" date="2021" name="Proc. Natl. Acad. Sci. U.S.A.">
        <title>A Catalog of Tens of Thousands of Viruses from Human Metagenomes Reveals Hidden Associations with Chronic Diseases.</title>
        <authorList>
            <person name="Tisza M.J."/>
            <person name="Buck C.B."/>
        </authorList>
    </citation>
    <scope>NUCLEOTIDE SEQUENCE</scope>
    <source>
        <strain evidence="2">CtijX18</strain>
    </source>
</reference>
<feature type="compositionally biased region" description="Acidic residues" evidence="1">
    <location>
        <begin position="956"/>
        <end position="981"/>
    </location>
</feature>
<evidence type="ECO:0000313" key="2">
    <source>
        <dbReference type="EMBL" id="DAF97390.1"/>
    </source>
</evidence>
<feature type="compositionally biased region" description="Low complexity" evidence="1">
    <location>
        <begin position="930"/>
        <end position="943"/>
    </location>
</feature>
<organism evidence="2">
    <name type="scientific">Myoviridae sp. ctijX18</name>
    <dbReference type="NCBI Taxonomy" id="2825154"/>
    <lineage>
        <taxon>Viruses</taxon>
        <taxon>Duplodnaviria</taxon>
        <taxon>Heunggongvirae</taxon>
        <taxon>Uroviricota</taxon>
        <taxon>Caudoviricetes</taxon>
    </lineage>
</organism>
<sequence length="995" mass="111858">MDNQLLKNIALQLKNKSSAKDLDESDIKGNPAVYALLSKLNSSRQEESFKNNGDLSNTTPDLDYMLGISSEKAQEIDDNETIMQLLPDMERAAQILCSYILSPKYLMKPELQFRPPKNLFPQNTITIITDEIKKYFKKHHDIEGKLYKILYDILFLKGAHITAVIPEASLDEIINSDLVEQSKESYSIRLSQESLSHVEQLLLNSNRPSRGFLGQPNYQEGYPKQFTRKPMVSHESVEVHFGNTDDGFEPRVSKSTEHYNTSIRVPENIEFELPKEYAKTHKDAADKSLEISEEGVWNIKFDSGKLDTLVEVTDDLSILRQSFIRKEMLSQESARAAGIPTGFKPTSLERETFSDRNIIDKIFRKIDDINSYNTDVLELKKLKNDNQTARENLDEPIFINYPVEAVIPIFKPGAPSEHVGYLALHDEEGNPLSKAKPVNYYRELANGYNSRMTVNTMASSLIQQGKTMFEGFSNKLDEARQLEMLSRIHSNAIIKDILDRLKNGLYGKNLDVGDSAEVSRIMFYRALRGQRTRVLFVPKEVMSYMAFDYDNRGFGISLLDNMKVLISLRIQFMLAQLRAGIMNSIPETLVTLRIDEKDPDPRKTIQIANVMALQSRSNSGLIIGASNVQTIEDRVNQSNIRMAIESDNPKIPQIGHDISKTTADIPAPDNDVAEGIKRDTIMGTGLTPDMVDNSLSTEFAANVLQGNFITSLIAFQKQDRFNPLLTDFVRKVITVSPYLHKRLREIVRDNLDEIIENIKEASGDKTLSVKGLASSALEVLIDGIIDKFTSAFEVTLPAPPNDNHESKAEQLQQYEERVDKAIEFVISQDVIPESLVSEDGTDMVEQYAKIVKGDLLRDWMLENNYMPEIMNYITVSDDGVQTYEKNKAIRDLTVKTVKAMTEFFKEGKNIADSTSAVLKANDMVIEDDYSSSSSDSDSDSSGGDMEDPFVDMGDMGNEDPFSEESSEESNSEEKGSDEEGDSNLGGNEAQDGPAD</sequence>